<evidence type="ECO:0000313" key="3">
    <source>
        <dbReference type="Proteomes" id="UP000499080"/>
    </source>
</evidence>
<evidence type="ECO:0000313" key="2">
    <source>
        <dbReference type="EMBL" id="GBL96109.1"/>
    </source>
</evidence>
<keyword evidence="3" id="KW-1185">Reference proteome</keyword>
<protein>
    <submittedName>
        <fullName evidence="2">Uncharacterized protein</fullName>
    </submittedName>
</protein>
<proteinExistence type="predicted"/>
<accession>A0A4Y2BWG8</accession>
<sequence>MLASRFEASRGLFGTDLVILNRGQMTRTALELATSSKLLNHTSRKMFDPLREPGSHTQKFAVESGFEPGTLRPRSRDLITRTPRPIFQEHQRP</sequence>
<feature type="region of interest" description="Disordered" evidence="1">
    <location>
        <begin position="60"/>
        <end position="93"/>
    </location>
</feature>
<evidence type="ECO:0000256" key="1">
    <source>
        <dbReference type="SAM" id="MobiDB-lite"/>
    </source>
</evidence>
<name>A0A4Y2BWG8_ARAVE</name>
<reference evidence="2 3" key="1">
    <citation type="journal article" date="2019" name="Sci. Rep.">
        <title>Orb-weaving spider Araneus ventricosus genome elucidates the spidroin gene catalogue.</title>
        <authorList>
            <person name="Kono N."/>
            <person name="Nakamura H."/>
            <person name="Ohtoshi R."/>
            <person name="Moran D.A.P."/>
            <person name="Shinohara A."/>
            <person name="Yoshida Y."/>
            <person name="Fujiwara M."/>
            <person name="Mori M."/>
            <person name="Tomita M."/>
            <person name="Arakawa K."/>
        </authorList>
    </citation>
    <scope>NUCLEOTIDE SEQUENCE [LARGE SCALE GENOMIC DNA]</scope>
</reference>
<dbReference type="Proteomes" id="UP000499080">
    <property type="component" value="Unassembled WGS sequence"/>
</dbReference>
<gene>
    <name evidence="2" type="ORF">AVEN_104341_1</name>
</gene>
<organism evidence="2 3">
    <name type="scientific">Araneus ventricosus</name>
    <name type="common">Orbweaver spider</name>
    <name type="synonym">Epeira ventricosa</name>
    <dbReference type="NCBI Taxonomy" id="182803"/>
    <lineage>
        <taxon>Eukaryota</taxon>
        <taxon>Metazoa</taxon>
        <taxon>Ecdysozoa</taxon>
        <taxon>Arthropoda</taxon>
        <taxon>Chelicerata</taxon>
        <taxon>Arachnida</taxon>
        <taxon>Araneae</taxon>
        <taxon>Araneomorphae</taxon>
        <taxon>Entelegynae</taxon>
        <taxon>Araneoidea</taxon>
        <taxon>Araneidae</taxon>
        <taxon>Araneus</taxon>
    </lineage>
</organism>
<dbReference type="AlphaFoldDB" id="A0A4Y2BWG8"/>
<dbReference type="EMBL" id="BGPR01000117">
    <property type="protein sequence ID" value="GBL96109.1"/>
    <property type="molecule type" value="Genomic_DNA"/>
</dbReference>
<comment type="caution">
    <text evidence="2">The sequence shown here is derived from an EMBL/GenBank/DDBJ whole genome shotgun (WGS) entry which is preliminary data.</text>
</comment>